<reference evidence="2 3" key="1">
    <citation type="submission" date="2020-07" db="EMBL/GenBank/DDBJ databases">
        <title>Taxonomic revisions and descriptions of new bacterial species based on genomic comparisons in the high-G+C-content subgroup of the family Alcaligenaceae.</title>
        <authorList>
            <person name="Szabo A."/>
            <person name="Felfoldi T."/>
        </authorList>
    </citation>
    <scope>NUCLEOTIDE SEQUENCE [LARGE SCALE GENOMIC DNA]</scope>
    <source>
        <strain evidence="2 3">DSM 25264</strain>
    </source>
</reference>
<feature type="domain" description="THIF-type NAD/FAD binding fold" evidence="1">
    <location>
        <begin position="28"/>
        <end position="299"/>
    </location>
</feature>
<dbReference type="CDD" id="cd00755">
    <property type="entry name" value="YgdL_like"/>
    <property type="match status" value="1"/>
</dbReference>
<evidence type="ECO:0000313" key="2">
    <source>
        <dbReference type="EMBL" id="NYT35676.1"/>
    </source>
</evidence>
<dbReference type="GO" id="GO:0061504">
    <property type="term" value="P:cyclic threonylcarbamoyladenosine biosynthetic process"/>
    <property type="evidence" value="ECO:0007669"/>
    <property type="project" value="TreeGrafter"/>
</dbReference>
<name>A0A853FC89_9BURK</name>
<dbReference type="Gene3D" id="3.40.50.720">
    <property type="entry name" value="NAD(P)-binding Rossmann-like Domain"/>
    <property type="match status" value="1"/>
</dbReference>
<comment type="caution">
    <text evidence="2">The sequence shown here is derived from an EMBL/GenBank/DDBJ whole genome shotgun (WGS) entry which is preliminary data.</text>
</comment>
<keyword evidence="3" id="KW-1185">Reference proteome</keyword>
<protein>
    <submittedName>
        <fullName evidence="2">tRNA threonylcarbamoyladenosine dehydratase</fullName>
    </submittedName>
</protein>
<dbReference type="Proteomes" id="UP000580517">
    <property type="component" value="Unassembled WGS sequence"/>
</dbReference>
<proteinExistence type="predicted"/>
<dbReference type="PANTHER" id="PTHR43267:SF1">
    <property type="entry name" value="TRNA THREONYLCARBAMOYLADENOSINE DEHYDRATASE"/>
    <property type="match status" value="1"/>
</dbReference>
<dbReference type="Pfam" id="PF00899">
    <property type="entry name" value="ThiF"/>
    <property type="match status" value="1"/>
</dbReference>
<sequence length="304" mass="31676">MNSLPGSSNPPHVNSIDAARRFGGVERIFGQAGAARLGQARVLVAGIGGVGSWCAEALARSGVGGLVLVDLDHIAESNINRQLHALGDTLGQAKIMAMAQRIRGINPACALTLVDDFVSPDNVGSLFTGPLDVVIDCTDQAQAKIAMILEARQRTLPIVVCGGAGGKTNPLALTAGDLSQAVNDALLAKLRNTLRRRHGFPRGGQGGGKARRRVPRMGVRALWFDQPAQLPDVWLQARTALKAVGDTPTPRDEPGQLAAHAPEAAILQGLSCAGYGSLVTVTASMGMAAAHDAMQWLLHGKFSA</sequence>
<dbReference type="InterPro" id="IPR045886">
    <property type="entry name" value="ThiF/MoeB/HesA"/>
</dbReference>
<accession>A0A853FC89</accession>
<dbReference type="AlphaFoldDB" id="A0A853FC89"/>
<dbReference type="GO" id="GO:0008641">
    <property type="term" value="F:ubiquitin-like modifier activating enzyme activity"/>
    <property type="evidence" value="ECO:0007669"/>
    <property type="project" value="InterPro"/>
</dbReference>
<dbReference type="PANTHER" id="PTHR43267">
    <property type="entry name" value="TRNA THREONYLCARBAMOYLADENOSINE DEHYDRATASE"/>
    <property type="match status" value="1"/>
</dbReference>
<dbReference type="GO" id="GO:0061503">
    <property type="term" value="F:tRNA threonylcarbamoyladenosine dehydratase"/>
    <property type="evidence" value="ECO:0007669"/>
    <property type="project" value="TreeGrafter"/>
</dbReference>
<dbReference type="InterPro" id="IPR035985">
    <property type="entry name" value="Ubiquitin-activating_enz"/>
</dbReference>
<gene>
    <name evidence="2" type="ORF">H0A68_02230</name>
</gene>
<evidence type="ECO:0000259" key="1">
    <source>
        <dbReference type="Pfam" id="PF00899"/>
    </source>
</evidence>
<dbReference type="RefSeq" id="WP_129968294.1">
    <property type="nucleotide sequence ID" value="NZ_JACCEW010000001.1"/>
</dbReference>
<dbReference type="SUPFAM" id="SSF69572">
    <property type="entry name" value="Activating enzymes of the ubiquitin-like proteins"/>
    <property type="match status" value="1"/>
</dbReference>
<dbReference type="OrthoDB" id="9804150at2"/>
<dbReference type="InterPro" id="IPR000594">
    <property type="entry name" value="ThiF_NAD_FAD-bd"/>
</dbReference>
<dbReference type="EMBL" id="JACCEW010000001">
    <property type="protein sequence ID" value="NYT35676.1"/>
    <property type="molecule type" value="Genomic_DNA"/>
</dbReference>
<evidence type="ECO:0000313" key="3">
    <source>
        <dbReference type="Proteomes" id="UP000580517"/>
    </source>
</evidence>
<organism evidence="2 3">
    <name type="scientific">Allopusillimonas soli</name>
    <dbReference type="NCBI Taxonomy" id="659016"/>
    <lineage>
        <taxon>Bacteria</taxon>
        <taxon>Pseudomonadati</taxon>
        <taxon>Pseudomonadota</taxon>
        <taxon>Betaproteobacteria</taxon>
        <taxon>Burkholderiales</taxon>
        <taxon>Alcaligenaceae</taxon>
        <taxon>Allopusillimonas</taxon>
    </lineage>
</organism>